<keyword evidence="8 22" id="KW-0067">ATP-binding</keyword>
<evidence type="ECO:0000256" key="11">
    <source>
        <dbReference type="ARBA" id="ARBA00022989"/>
    </source>
</evidence>
<evidence type="ECO:0000256" key="10">
    <source>
        <dbReference type="ARBA" id="ARBA00022958"/>
    </source>
</evidence>
<dbReference type="PROSITE" id="PS50893">
    <property type="entry name" value="ABC_TRANSPORTER_2"/>
    <property type="match status" value="1"/>
</dbReference>
<reference evidence="22" key="1">
    <citation type="submission" date="2025-08" db="UniProtKB">
        <authorList>
            <consortium name="RefSeq"/>
        </authorList>
    </citation>
    <scope>IDENTIFICATION</scope>
    <source>
        <tissue evidence="22">Gonads</tissue>
    </source>
</reference>
<dbReference type="InterPro" id="IPR027417">
    <property type="entry name" value="P-loop_NTPase"/>
</dbReference>
<dbReference type="Pfam" id="PF00664">
    <property type="entry name" value="ABC_membrane"/>
    <property type="match status" value="1"/>
</dbReference>
<dbReference type="InterPro" id="IPR036640">
    <property type="entry name" value="ABC1_TM_sf"/>
</dbReference>
<feature type="domain" description="ABC transmembrane type-1" evidence="20">
    <location>
        <begin position="116"/>
        <end position="405"/>
    </location>
</feature>
<proteinExistence type="inferred from homology"/>
<dbReference type="GO" id="GO:0005743">
    <property type="term" value="C:mitochondrial inner membrane"/>
    <property type="evidence" value="ECO:0007669"/>
    <property type="project" value="UniProtKB-SubCell"/>
</dbReference>
<dbReference type="GeneID" id="115889318"/>
<protein>
    <recommendedName>
        <fullName evidence="15">Mitochondrial potassium channel ATP-binding subunit</fullName>
    </recommendedName>
    <alternativeName>
        <fullName evidence="17">ATP-binding cassette sub-family B member 8, mitochondrial</fullName>
    </alternativeName>
    <alternativeName>
        <fullName evidence="16">Mitochondrial sulfonylurea-receptor</fullName>
    </alternativeName>
</protein>
<evidence type="ECO:0000256" key="14">
    <source>
        <dbReference type="ARBA" id="ARBA00023136"/>
    </source>
</evidence>
<evidence type="ECO:0000256" key="1">
    <source>
        <dbReference type="ARBA" id="ARBA00004448"/>
    </source>
</evidence>
<keyword evidence="4" id="KW-0633">Potassium transport</keyword>
<dbReference type="GO" id="GO:0016887">
    <property type="term" value="F:ATP hydrolysis activity"/>
    <property type="evidence" value="ECO:0007669"/>
    <property type="project" value="InterPro"/>
</dbReference>
<dbReference type="SUPFAM" id="SSF52540">
    <property type="entry name" value="P-loop containing nucleoside triphosphate hydrolases"/>
    <property type="match status" value="1"/>
</dbReference>
<keyword evidence="6" id="KW-0547">Nucleotide-binding</keyword>
<dbReference type="InParanoid" id="A0A6J2YPB8"/>
<keyword evidence="21" id="KW-1185">Reference proteome</keyword>
<evidence type="ECO:0000259" key="20">
    <source>
        <dbReference type="PROSITE" id="PS50929"/>
    </source>
</evidence>
<gene>
    <name evidence="22" type="primary">LOC115889318</name>
</gene>
<keyword evidence="10" id="KW-0630">Potassium</keyword>
<feature type="transmembrane region" description="Helical" evidence="18">
    <location>
        <begin position="240"/>
        <end position="258"/>
    </location>
</feature>
<evidence type="ECO:0000256" key="5">
    <source>
        <dbReference type="ARBA" id="ARBA00022692"/>
    </source>
</evidence>
<evidence type="ECO:0000259" key="19">
    <source>
        <dbReference type="PROSITE" id="PS50893"/>
    </source>
</evidence>
<dbReference type="GO" id="GO:0005524">
    <property type="term" value="F:ATP binding"/>
    <property type="evidence" value="ECO:0007669"/>
    <property type="project" value="UniProtKB-KW"/>
</dbReference>
<dbReference type="SMART" id="SM00382">
    <property type="entry name" value="AAA"/>
    <property type="match status" value="1"/>
</dbReference>
<dbReference type="FunFam" id="1.20.1560.10:FF:000016">
    <property type="entry name" value="ATP-binding cassette sub-family B member 8, mitochondrial"/>
    <property type="match status" value="1"/>
</dbReference>
<dbReference type="RefSeq" id="XP_030765141.1">
    <property type="nucleotide sequence ID" value="XM_030909281.1"/>
</dbReference>
<dbReference type="FunCoup" id="A0A6J2YPB8">
    <property type="interactions" value="136"/>
</dbReference>
<dbReference type="CDD" id="cd18574">
    <property type="entry name" value="ABC_6TM_ABCB8_like"/>
    <property type="match status" value="1"/>
</dbReference>
<dbReference type="InterPro" id="IPR039421">
    <property type="entry name" value="Type_1_exporter"/>
</dbReference>
<keyword evidence="11 18" id="KW-1133">Transmembrane helix</keyword>
<feature type="transmembrane region" description="Helical" evidence="18">
    <location>
        <begin position="264"/>
        <end position="287"/>
    </location>
</feature>
<dbReference type="FunFam" id="3.40.50.300:FF:000403">
    <property type="entry name" value="ATP-binding cassette sub-family B member 8, mitochondrial"/>
    <property type="match status" value="1"/>
</dbReference>
<evidence type="ECO:0000256" key="3">
    <source>
        <dbReference type="ARBA" id="ARBA00022448"/>
    </source>
</evidence>
<evidence type="ECO:0000256" key="13">
    <source>
        <dbReference type="ARBA" id="ARBA00023128"/>
    </source>
</evidence>
<evidence type="ECO:0000313" key="22">
    <source>
        <dbReference type="RefSeq" id="XP_030765141.1"/>
    </source>
</evidence>
<keyword evidence="12" id="KW-0406">Ion transport</keyword>
<dbReference type="PROSITE" id="PS50929">
    <property type="entry name" value="ABC_TM1F"/>
    <property type="match status" value="1"/>
</dbReference>
<dbReference type="Gene3D" id="3.40.50.300">
    <property type="entry name" value="P-loop containing nucleotide triphosphate hydrolases"/>
    <property type="match status" value="1"/>
</dbReference>
<evidence type="ECO:0000256" key="6">
    <source>
        <dbReference type="ARBA" id="ARBA00022741"/>
    </source>
</evidence>
<dbReference type="Gene3D" id="1.20.1560.10">
    <property type="entry name" value="ABC transporter type 1, transmembrane domain"/>
    <property type="match status" value="1"/>
</dbReference>
<keyword evidence="3" id="KW-0813">Transport</keyword>
<dbReference type="Pfam" id="PF00005">
    <property type="entry name" value="ABC_tran"/>
    <property type="match status" value="1"/>
</dbReference>
<evidence type="ECO:0000256" key="2">
    <source>
        <dbReference type="ARBA" id="ARBA00007577"/>
    </source>
</evidence>
<dbReference type="KEGG" id="soy:115889318"/>
<name>A0A6J2YPB8_SITOR</name>
<comment type="subcellular location">
    <subcellularLocation>
        <location evidence="1">Mitochondrion inner membrane</location>
        <topology evidence="1">Multi-pass membrane protein</topology>
    </subcellularLocation>
</comment>
<feature type="transmembrane region" description="Helical" evidence="18">
    <location>
        <begin position="352"/>
        <end position="369"/>
    </location>
</feature>
<dbReference type="GO" id="GO:0015421">
    <property type="term" value="F:ABC-type oligopeptide transporter activity"/>
    <property type="evidence" value="ECO:0007669"/>
    <property type="project" value="TreeGrafter"/>
</dbReference>
<dbReference type="GO" id="GO:0090374">
    <property type="term" value="P:oligopeptide export from mitochondrion"/>
    <property type="evidence" value="ECO:0007669"/>
    <property type="project" value="TreeGrafter"/>
</dbReference>
<dbReference type="InterPro" id="IPR017871">
    <property type="entry name" value="ABC_transporter-like_CS"/>
</dbReference>
<keyword evidence="14 18" id="KW-0472">Membrane</keyword>
<accession>A0A6J2YPB8</accession>
<dbReference type="InterPro" id="IPR003593">
    <property type="entry name" value="AAA+_ATPase"/>
</dbReference>
<dbReference type="PROSITE" id="PS00211">
    <property type="entry name" value="ABC_TRANSPORTER_1"/>
    <property type="match status" value="1"/>
</dbReference>
<comment type="similarity">
    <text evidence="2">Belongs to the ABC transporter superfamily. ABCB family. Multidrug resistance exporter (TC 3.A.1.201) subfamily.</text>
</comment>
<organism evidence="21 22">
    <name type="scientific">Sitophilus oryzae</name>
    <name type="common">Rice weevil</name>
    <name type="synonym">Curculio oryzae</name>
    <dbReference type="NCBI Taxonomy" id="7048"/>
    <lineage>
        <taxon>Eukaryota</taxon>
        <taxon>Metazoa</taxon>
        <taxon>Ecdysozoa</taxon>
        <taxon>Arthropoda</taxon>
        <taxon>Hexapoda</taxon>
        <taxon>Insecta</taxon>
        <taxon>Pterygota</taxon>
        <taxon>Neoptera</taxon>
        <taxon>Endopterygota</taxon>
        <taxon>Coleoptera</taxon>
        <taxon>Polyphaga</taxon>
        <taxon>Cucujiformia</taxon>
        <taxon>Curculionidae</taxon>
        <taxon>Dryophthorinae</taxon>
        <taxon>Sitophilus</taxon>
    </lineage>
</organism>
<evidence type="ECO:0000256" key="9">
    <source>
        <dbReference type="ARBA" id="ARBA00022946"/>
    </source>
</evidence>
<dbReference type="InterPro" id="IPR003439">
    <property type="entry name" value="ABC_transporter-like_ATP-bd"/>
</dbReference>
<dbReference type="CDD" id="cd03249">
    <property type="entry name" value="ABC_MTABC3_MDL1_MDL2"/>
    <property type="match status" value="1"/>
</dbReference>
<dbReference type="InterPro" id="IPR011527">
    <property type="entry name" value="ABC1_TM_dom"/>
</dbReference>
<dbReference type="AlphaFoldDB" id="A0A6J2YPB8"/>
<keyword evidence="7" id="KW-0999">Mitochondrion inner membrane</keyword>
<evidence type="ECO:0000313" key="21">
    <source>
        <dbReference type="Proteomes" id="UP000504635"/>
    </source>
</evidence>
<dbReference type="Proteomes" id="UP000504635">
    <property type="component" value="Unplaced"/>
</dbReference>
<evidence type="ECO:0000256" key="18">
    <source>
        <dbReference type="SAM" id="Phobius"/>
    </source>
</evidence>
<dbReference type="GO" id="GO:0006813">
    <property type="term" value="P:potassium ion transport"/>
    <property type="evidence" value="ECO:0007669"/>
    <property type="project" value="UniProtKB-KW"/>
</dbReference>
<feature type="transmembrane region" description="Helical" evidence="18">
    <location>
        <begin position="112"/>
        <end position="132"/>
    </location>
</feature>
<evidence type="ECO:0000256" key="8">
    <source>
        <dbReference type="ARBA" id="ARBA00022840"/>
    </source>
</evidence>
<keyword evidence="5 18" id="KW-0812">Transmembrane</keyword>
<evidence type="ECO:0000256" key="4">
    <source>
        <dbReference type="ARBA" id="ARBA00022538"/>
    </source>
</evidence>
<feature type="transmembrane region" description="Helical" evidence="18">
    <location>
        <begin position="167"/>
        <end position="187"/>
    </location>
</feature>
<keyword evidence="13" id="KW-0496">Mitochondrion</keyword>
<evidence type="ECO:0000256" key="12">
    <source>
        <dbReference type="ARBA" id="ARBA00023065"/>
    </source>
</evidence>
<feature type="domain" description="ABC transporter" evidence="19">
    <location>
        <begin position="440"/>
        <end position="677"/>
    </location>
</feature>
<dbReference type="PANTHER" id="PTHR43394">
    <property type="entry name" value="ATP-DEPENDENT PERMEASE MDL1, MITOCHONDRIAL"/>
    <property type="match status" value="1"/>
</dbReference>
<evidence type="ECO:0000256" key="16">
    <source>
        <dbReference type="ARBA" id="ARBA00041416"/>
    </source>
</evidence>
<dbReference type="OrthoDB" id="6500128at2759"/>
<evidence type="ECO:0000256" key="17">
    <source>
        <dbReference type="ARBA" id="ARBA00042968"/>
    </source>
</evidence>
<evidence type="ECO:0000256" key="7">
    <source>
        <dbReference type="ARBA" id="ARBA00022792"/>
    </source>
</evidence>
<sequence length="685" mass="75701">MLWKLVIQPCTKNSVFKNKLSASRFKISLNKFRSFQQNAVKSCKPVFQNKTNSLLPKVTIFLTAGGLIKVCYDKKLAFCEAKRSRLAGYRVTSDKNAQFDWARFWQYIKPHIWYLIAAIAGALIVAVLNIQIPLVMGGVINVLARYARETNSKPFISEMSIPTFKLIGMYIGQSVFTFFYIFMLSNLGEKVAYHMKADLFKSVLQQDIAFFDAQRTGEIINRLTSDVQDFKSSFKQTISGGLRAITQIVGCSVSLVMISPNMTLVTLLCIPSVIGIGTLFGSLLRVISRKAQAQVEKTTAVADEAVSNIRTVRSFAMEEQEAALYIKEAEEAMVLNEALGFGIGLFQAGTNLFINGTVLMTLYLGGYMLSTNRLSAGDVMSFLMAAQTIQRSLAQISLLFGGVIKGLAAGARVFEYINMKPSMSLTGGKIIPDNLLKGDIEFKNVTFAYPTRRRQVILKNFNLSIPSGKTIAIVGSSGNGKSTIVALLERFYDVNGGSICIDGHDIKTLDPTWLRQNILGLISQEPILFGTTILENIRYGRPEATDEEVKYAAQQANAHEFISNFPKGYQTLVGERGATLSGGQKQRVAIARALLKNPRILLLDEATSALDGESEKIVQSALDEARKGRTVIVIAHRLSTVRNADIILVLNHGKIVEMGSHEQLLKLKGYYWALTYQQHQQPDAA</sequence>
<dbReference type="SUPFAM" id="SSF90123">
    <property type="entry name" value="ABC transporter transmembrane region"/>
    <property type="match status" value="1"/>
</dbReference>
<keyword evidence="9" id="KW-0809">Transit peptide</keyword>
<dbReference type="PANTHER" id="PTHR43394:SF17">
    <property type="entry name" value="MITOCHONDRIAL POTASSIUM CHANNEL ATP-BINDING SUBUNIT"/>
    <property type="match status" value="1"/>
</dbReference>
<evidence type="ECO:0000256" key="15">
    <source>
        <dbReference type="ARBA" id="ARBA00040439"/>
    </source>
</evidence>
<dbReference type="PIRSF" id="PIRSF002773">
    <property type="entry name" value="ABC_prm/ATPase_B"/>
    <property type="match status" value="1"/>
</dbReference>